<evidence type="ECO:0000313" key="1">
    <source>
        <dbReference type="EMBL" id="EGJ37743.1"/>
    </source>
</evidence>
<sequence length="74" mass="8600">MNARIYSQKGANRLIDNAISQAYERRERSVDFLLLFSVKETEKEKLLTMVKENPLVLSAQWKFGTVLFTAYVKT</sequence>
<dbReference type="PATRIC" id="fig|888820.3.peg.1492"/>
<dbReference type="AlphaFoldDB" id="F3UDB7"/>
<accession>F3UDB7</accession>
<organism evidence="1 2">
    <name type="scientific">Streptococcus sanguinis SK1056</name>
    <dbReference type="NCBI Taxonomy" id="888820"/>
    <lineage>
        <taxon>Bacteria</taxon>
        <taxon>Bacillati</taxon>
        <taxon>Bacillota</taxon>
        <taxon>Bacilli</taxon>
        <taxon>Lactobacillales</taxon>
        <taxon>Streptococcaceae</taxon>
        <taxon>Streptococcus</taxon>
    </lineage>
</organism>
<name>F3UDB7_STRSA</name>
<comment type="caution">
    <text evidence="1">The sequence shown here is derived from an EMBL/GenBank/DDBJ whole genome shotgun (WGS) entry which is preliminary data.</text>
</comment>
<dbReference type="HOGENOM" id="CLU_2686401_0_0_9"/>
<evidence type="ECO:0000313" key="2">
    <source>
        <dbReference type="Proteomes" id="UP000004171"/>
    </source>
</evidence>
<protein>
    <submittedName>
        <fullName evidence="1">Uncharacterized protein</fullName>
    </submittedName>
</protein>
<proteinExistence type="predicted"/>
<reference evidence="1 2" key="1">
    <citation type="submission" date="2011-03" db="EMBL/GenBank/DDBJ databases">
        <authorList>
            <person name="Muzny D."/>
            <person name="Qin X."/>
            <person name="Deng J."/>
            <person name="Jiang H."/>
            <person name="Liu Y."/>
            <person name="Qu J."/>
            <person name="Song X.-Z."/>
            <person name="Zhang L."/>
            <person name="Thornton R."/>
            <person name="Coyle M."/>
            <person name="Francisco L."/>
            <person name="Jackson L."/>
            <person name="Javaid M."/>
            <person name="Korchina V."/>
            <person name="Kovar C."/>
            <person name="Mata R."/>
            <person name="Mathew T."/>
            <person name="Ngo R."/>
            <person name="Nguyen L."/>
            <person name="Nguyen N."/>
            <person name="Okwuonu G."/>
            <person name="Ongeri F."/>
            <person name="Pham C."/>
            <person name="Simmons D."/>
            <person name="Wilczek-Boney K."/>
            <person name="Hale W."/>
            <person name="Jakkamsetti A."/>
            <person name="Pham P."/>
            <person name="Ruth R."/>
            <person name="San Lucas F."/>
            <person name="Warren J."/>
            <person name="Zhang J."/>
            <person name="Zhao Z."/>
            <person name="Zhou C."/>
            <person name="Zhu D."/>
            <person name="Lee S."/>
            <person name="Bess C."/>
            <person name="Blankenburg K."/>
            <person name="Forbes L."/>
            <person name="Fu Q."/>
            <person name="Gubbala S."/>
            <person name="Hirani K."/>
            <person name="Jayaseelan J.C."/>
            <person name="Lara F."/>
            <person name="Munidasa M."/>
            <person name="Palculict T."/>
            <person name="Patil S."/>
            <person name="Pu L.-L."/>
            <person name="Saada N."/>
            <person name="Tang L."/>
            <person name="Weissenberger G."/>
            <person name="Zhu Y."/>
            <person name="Hemphill L."/>
            <person name="Shang Y."/>
            <person name="Youmans B."/>
            <person name="Ayvaz T."/>
            <person name="Ross M."/>
            <person name="Santibanez J."/>
            <person name="Aqrawi P."/>
            <person name="Gross S."/>
            <person name="Joshi V."/>
            <person name="Fowler G."/>
            <person name="Nazareth L."/>
            <person name="Reid J."/>
            <person name="Worley K."/>
            <person name="Petrosino J."/>
            <person name="Highlander S."/>
            <person name="Gibbs R."/>
        </authorList>
    </citation>
    <scope>NUCLEOTIDE SEQUENCE [LARGE SCALE GENOMIC DNA]</scope>
    <source>
        <strain evidence="1 2">SK1056</strain>
    </source>
</reference>
<dbReference type="EMBL" id="AFFL01000004">
    <property type="protein sequence ID" value="EGJ37743.1"/>
    <property type="molecule type" value="Genomic_DNA"/>
</dbReference>
<dbReference type="Proteomes" id="UP000004171">
    <property type="component" value="Unassembled WGS sequence"/>
</dbReference>
<gene>
    <name evidence="1" type="ORF">HMPREF9393_1524</name>
</gene>
<dbReference type="RefSeq" id="WP_002922377.1">
    <property type="nucleotide sequence ID" value="NZ_GL890990.1"/>
</dbReference>